<evidence type="ECO:0000313" key="2">
    <source>
        <dbReference type="Proteomes" id="UP001153269"/>
    </source>
</evidence>
<dbReference type="AlphaFoldDB" id="A0A9N7VEF3"/>
<name>A0A9N7VEF3_PLEPL</name>
<dbReference type="EMBL" id="CADEAL010003933">
    <property type="protein sequence ID" value="CAB1447008.1"/>
    <property type="molecule type" value="Genomic_DNA"/>
</dbReference>
<protein>
    <submittedName>
        <fullName evidence="1">Uncharacterized protein</fullName>
    </submittedName>
</protein>
<gene>
    <name evidence="1" type="ORF">PLEPLA_LOCUS34713</name>
</gene>
<proteinExistence type="predicted"/>
<sequence>MTNRDTGNENEAPHVSSLLPPHSALFESPWSQICKVISAVTRVKDASRLIVWSVKCSHFSPLDGGILHPYCSGSLPTHSFKHVIQPSSHSANERKHLCQQRRLLSRLLNVFGPEGLWTIEVTPSRAA</sequence>
<evidence type="ECO:0000313" key="1">
    <source>
        <dbReference type="EMBL" id="CAB1447008.1"/>
    </source>
</evidence>
<comment type="caution">
    <text evidence="1">The sequence shown here is derived from an EMBL/GenBank/DDBJ whole genome shotgun (WGS) entry which is preliminary data.</text>
</comment>
<dbReference type="Proteomes" id="UP001153269">
    <property type="component" value="Unassembled WGS sequence"/>
</dbReference>
<keyword evidence="2" id="KW-1185">Reference proteome</keyword>
<organism evidence="1 2">
    <name type="scientific">Pleuronectes platessa</name>
    <name type="common">European plaice</name>
    <dbReference type="NCBI Taxonomy" id="8262"/>
    <lineage>
        <taxon>Eukaryota</taxon>
        <taxon>Metazoa</taxon>
        <taxon>Chordata</taxon>
        <taxon>Craniata</taxon>
        <taxon>Vertebrata</taxon>
        <taxon>Euteleostomi</taxon>
        <taxon>Actinopterygii</taxon>
        <taxon>Neopterygii</taxon>
        <taxon>Teleostei</taxon>
        <taxon>Neoteleostei</taxon>
        <taxon>Acanthomorphata</taxon>
        <taxon>Carangaria</taxon>
        <taxon>Pleuronectiformes</taxon>
        <taxon>Pleuronectoidei</taxon>
        <taxon>Pleuronectidae</taxon>
        <taxon>Pleuronectes</taxon>
    </lineage>
</organism>
<reference evidence="1" key="1">
    <citation type="submission" date="2020-03" db="EMBL/GenBank/DDBJ databases">
        <authorList>
            <person name="Weist P."/>
        </authorList>
    </citation>
    <scope>NUCLEOTIDE SEQUENCE</scope>
</reference>
<accession>A0A9N7VEF3</accession>